<evidence type="ECO:0000256" key="5">
    <source>
        <dbReference type="ARBA" id="ARBA00022989"/>
    </source>
</evidence>
<evidence type="ECO:0000256" key="3">
    <source>
        <dbReference type="ARBA" id="ARBA00022448"/>
    </source>
</evidence>
<dbReference type="SUPFAM" id="SSF103481">
    <property type="entry name" value="Multidrug resistance efflux transporter EmrE"/>
    <property type="match status" value="1"/>
</dbReference>
<proteinExistence type="inferred from homology"/>
<dbReference type="RefSeq" id="XP_033805613.1">
    <property type="nucleotide sequence ID" value="XM_033949722.1"/>
</dbReference>
<feature type="transmembrane region" description="Helical" evidence="8">
    <location>
        <begin position="73"/>
        <end position="93"/>
    </location>
</feature>
<evidence type="ECO:0000313" key="9">
    <source>
        <dbReference type="Proteomes" id="UP000515159"/>
    </source>
</evidence>
<evidence type="ECO:0000313" key="10">
    <source>
        <dbReference type="RefSeq" id="XP_033805613.1"/>
    </source>
</evidence>
<dbReference type="KEGG" id="gsh:117362776"/>
<keyword evidence="4 8" id="KW-0812">Transmembrane</keyword>
<dbReference type="AlphaFoldDB" id="A0A6P8RIV1"/>
<dbReference type="InterPro" id="IPR052221">
    <property type="entry name" value="SLC35F_Transporter"/>
</dbReference>
<feature type="transmembrane region" description="Helical" evidence="8">
    <location>
        <begin position="288"/>
        <end position="307"/>
    </location>
</feature>
<evidence type="ECO:0000256" key="6">
    <source>
        <dbReference type="ARBA" id="ARBA00023136"/>
    </source>
</evidence>
<evidence type="ECO:0000256" key="8">
    <source>
        <dbReference type="SAM" id="Phobius"/>
    </source>
</evidence>
<feature type="transmembrane region" description="Helical" evidence="8">
    <location>
        <begin position="193"/>
        <end position="213"/>
    </location>
</feature>
<dbReference type="Proteomes" id="UP000515159">
    <property type="component" value="Chromosome 6"/>
</dbReference>
<evidence type="ECO:0000256" key="1">
    <source>
        <dbReference type="ARBA" id="ARBA00004141"/>
    </source>
</evidence>
<protein>
    <submittedName>
        <fullName evidence="10">Solute carrier family 35 member F2 isoform X1</fullName>
    </submittedName>
</protein>
<organism evidence="9 10">
    <name type="scientific">Geotrypetes seraphini</name>
    <name type="common">Gaboon caecilian</name>
    <name type="synonym">Caecilia seraphini</name>
    <dbReference type="NCBI Taxonomy" id="260995"/>
    <lineage>
        <taxon>Eukaryota</taxon>
        <taxon>Metazoa</taxon>
        <taxon>Chordata</taxon>
        <taxon>Craniata</taxon>
        <taxon>Vertebrata</taxon>
        <taxon>Euteleostomi</taxon>
        <taxon>Amphibia</taxon>
        <taxon>Gymnophiona</taxon>
        <taxon>Geotrypetes</taxon>
    </lineage>
</organism>
<evidence type="ECO:0000256" key="2">
    <source>
        <dbReference type="ARBA" id="ARBA00007863"/>
    </source>
</evidence>
<sequence>MEVIDPNESSPSPAQSSGSLAGILVKIRKKVCSWYFLKTVALGQMVSLFICGTAVTSQYLADVYKVNTPMFQSFINYCLLFLVYTMVLALRTGEDNFLHILKKKWWKYIFLGLADVEANFTMVKAYQYTSITSIQLLDCVGIPVLMALSWFILRSRYRVIHFVAVAVCLAGVGTMVGADILSGREHNNGSNMLFGDILVLVGACLYAISNVCEEYIVKNLSREEFLGMLGLFGTFICGLQLIIVEYSDIASIHWDWKIALLFIAYALCMFGLYSLMPIVIKITSATSVNLGILTADLYSLLFGLYLFGYQFSGLYILSFTVIMVGFILYCSTPTYTAEALPPSASSGFDNSGLNVENDLETPGALSFIPGESVADKVENQVRKE</sequence>
<comment type="subcellular location">
    <subcellularLocation>
        <location evidence="1">Membrane</location>
        <topology evidence="1">Multi-pass membrane protein</topology>
    </subcellularLocation>
</comment>
<dbReference type="GO" id="GO:0016020">
    <property type="term" value="C:membrane"/>
    <property type="evidence" value="ECO:0007669"/>
    <property type="project" value="UniProtKB-SubCell"/>
</dbReference>
<feature type="transmembrane region" description="Helical" evidence="8">
    <location>
        <begin position="256"/>
        <end position="276"/>
    </location>
</feature>
<keyword evidence="5 8" id="KW-1133">Transmembrane helix</keyword>
<name>A0A6P8RIV1_GEOSA</name>
<dbReference type="GeneID" id="117362776"/>
<keyword evidence="6 8" id="KW-0472">Membrane</keyword>
<comment type="similarity">
    <text evidence="2">Belongs to the SLC35F solute transporter family.</text>
</comment>
<dbReference type="InterPro" id="IPR037185">
    <property type="entry name" value="EmrE-like"/>
</dbReference>
<reference evidence="10" key="1">
    <citation type="submission" date="2025-08" db="UniProtKB">
        <authorList>
            <consortium name="RefSeq"/>
        </authorList>
    </citation>
    <scope>IDENTIFICATION</scope>
</reference>
<keyword evidence="9" id="KW-1185">Reference proteome</keyword>
<dbReference type="InParanoid" id="A0A6P8RIV1"/>
<dbReference type="OrthoDB" id="429955at2759"/>
<feature type="transmembrane region" description="Helical" evidence="8">
    <location>
        <begin position="225"/>
        <end position="244"/>
    </location>
</feature>
<feature type="transmembrane region" description="Helical" evidence="8">
    <location>
        <begin position="134"/>
        <end position="153"/>
    </location>
</feature>
<feature type="transmembrane region" description="Helical" evidence="8">
    <location>
        <begin position="160"/>
        <end position="181"/>
    </location>
</feature>
<accession>A0A6P8RIV1</accession>
<gene>
    <name evidence="10" type="primary">SLC35F2</name>
</gene>
<dbReference type="Pfam" id="PF06027">
    <property type="entry name" value="SLC35F"/>
    <property type="match status" value="1"/>
</dbReference>
<dbReference type="PANTHER" id="PTHR14233:SF12">
    <property type="entry name" value="SOLUTE CARRIER FAMILY 35 MEMBER F2"/>
    <property type="match status" value="1"/>
</dbReference>
<dbReference type="PANTHER" id="PTHR14233">
    <property type="entry name" value="DUF914-RELATED"/>
    <property type="match status" value="1"/>
</dbReference>
<dbReference type="GO" id="GO:0022857">
    <property type="term" value="F:transmembrane transporter activity"/>
    <property type="evidence" value="ECO:0007669"/>
    <property type="project" value="InterPro"/>
</dbReference>
<dbReference type="InterPro" id="IPR009262">
    <property type="entry name" value="SLC35_F1/F2/F6"/>
</dbReference>
<dbReference type="CTD" id="54733"/>
<feature type="transmembrane region" description="Helical" evidence="8">
    <location>
        <begin position="35"/>
        <end position="61"/>
    </location>
</feature>
<comment type="function">
    <text evidence="7">Putative solute transporter.</text>
</comment>
<dbReference type="FunCoup" id="A0A6P8RIV1">
    <property type="interactions" value="356"/>
</dbReference>
<evidence type="ECO:0000256" key="7">
    <source>
        <dbReference type="ARBA" id="ARBA00037727"/>
    </source>
</evidence>
<feature type="transmembrane region" description="Helical" evidence="8">
    <location>
        <begin position="313"/>
        <end position="330"/>
    </location>
</feature>
<keyword evidence="3" id="KW-0813">Transport</keyword>
<evidence type="ECO:0000256" key="4">
    <source>
        <dbReference type="ARBA" id="ARBA00022692"/>
    </source>
</evidence>